<dbReference type="PANTHER" id="PTHR47017">
    <property type="entry name" value="ACYL-COA"/>
    <property type="match status" value="1"/>
</dbReference>
<dbReference type="EMBL" id="JACCFH010000001">
    <property type="protein sequence ID" value="NYG34271.1"/>
    <property type="molecule type" value="Genomic_DNA"/>
</dbReference>
<accession>A0A7Y9U864</accession>
<dbReference type="InterPro" id="IPR007434">
    <property type="entry name" value="FemAB-like"/>
</dbReference>
<proteinExistence type="predicted"/>
<evidence type="ECO:0008006" key="3">
    <source>
        <dbReference type="Google" id="ProtNLM"/>
    </source>
</evidence>
<dbReference type="Pfam" id="PF04339">
    <property type="entry name" value="FemAB_like"/>
    <property type="match status" value="1"/>
</dbReference>
<sequence length="385" mass="43548">MTLTLRLHEDPAALDADAWNALLADCPAPTPFLRHAFLAALHRSGSAVTATGWQPVFMTLADAHGTLQAAAALYLKRHSYGEYVFDWAWADAWQRAGQRYYPKLLGAVPFTPVPGSRLLARSDAARATLLQAIETFARDQGLSSAHLLFLDDADRAAAQAQGWLMREGVQFHWSNRTPAPYADFADFLASLTRDKRKKIQQERRYVREAGVTFEALRGADITEADWDYFYQCYDNTYREHRSTPYLTRAFWAEVARTMPDHWLLFVARRGGERVAASLVALDPAQRVAYGRYWGCTEAIQHLHFAACYHEPLDWCVRERFVRFEGGAQGEHKMARGLLPVKTTSAHWLRHPGFADAVARFLDEETAGIAAYVGELRERNPFKSEP</sequence>
<dbReference type="Proteomes" id="UP000518288">
    <property type="component" value="Unassembled WGS sequence"/>
</dbReference>
<dbReference type="Gene3D" id="3.40.630.30">
    <property type="match status" value="1"/>
</dbReference>
<evidence type="ECO:0000313" key="2">
    <source>
        <dbReference type="Proteomes" id="UP000518288"/>
    </source>
</evidence>
<dbReference type="InterPro" id="IPR016181">
    <property type="entry name" value="Acyl_CoA_acyltransferase"/>
</dbReference>
<name>A0A7Y9U864_9BURK</name>
<organism evidence="1 2">
    <name type="scientific">Sphaerotilus montanus</name>
    <dbReference type="NCBI Taxonomy" id="522889"/>
    <lineage>
        <taxon>Bacteria</taxon>
        <taxon>Pseudomonadati</taxon>
        <taxon>Pseudomonadota</taxon>
        <taxon>Betaproteobacteria</taxon>
        <taxon>Burkholderiales</taxon>
        <taxon>Sphaerotilaceae</taxon>
        <taxon>Sphaerotilus</taxon>
    </lineage>
</organism>
<gene>
    <name evidence="1" type="ORF">BDD16_003257</name>
</gene>
<dbReference type="SUPFAM" id="SSF55729">
    <property type="entry name" value="Acyl-CoA N-acyltransferases (Nat)"/>
    <property type="match status" value="1"/>
</dbReference>
<protein>
    <recommendedName>
        <fullName evidence="3">N-acetyltransferase</fullName>
    </recommendedName>
</protein>
<dbReference type="PANTHER" id="PTHR47017:SF1">
    <property type="entry name" value="ACYL-COA"/>
    <property type="match status" value="1"/>
</dbReference>
<dbReference type="RefSeq" id="WP_179634943.1">
    <property type="nucleotide sequence ID" value="NZ_JACCFH010000001.1"/>
</dbReference>
<comment type="caution">
    <text evidence="1">The sequence shown here is derived from an EMBL/GenBank/DDBJ whole genome shotgun (WGS) entry which is preliminary data.</text>
</comment>
<keyword evidence="2" id="KW-1185">Reference proteome</keyword>
<evidence type="ECO:0000313" key="1">
    <source>
        <dbReference type="EMBL" id="NYG34271.1"/>
    </source>
</evidence>
<reference evidence="1 2" key="1">
    <citation type="submission" date="2020-07" db="EMBL/GenBank/DDBJ databases">
        <title>Genomic Encyclopedia of Archaeal and Bacterial Type Strains, Phase II (KMG-II): from individual species to whole genera.</title>
        <authorList>
            <person name="Goeker M."/>
        </authorList>
    </citation>
    <scope>NUCLEOTIDE SEQUENCE [LARGE SCALE GENOMIC DNA]</scope>
    <source>
        <strain evidence="1 2">DSM 21226</strain>
    </source>
</reference>
<dbReference type="AlphaFoldDB" id="A0A7Y9U864"/>